<evidence type="ECO:0000259" key="6">
    <source>
        <dbReference type="PROSITE" id="PS50045"/>
    </source>
</evidence>
<evidence type="ECO:0000256" key="3">
    <source>
        <dbReference type="ARBA" id="ARBA00023015"/>
    </source>
</evidence>
<dbReference type="PRINTS" id="PR01590">
    <property type="entry name" value="HTHFIS"/>
</dbReference>
<dbReference type="HOGENOM" id="CLU_000445_8_12_9"/>
<dbReference type="Gene3D" id="3.40.50.300">
    <property type="entry name" value="P-loop containing nucleotide triphosphate hydrolases"/>
    <property type="match status" value="1"/>
</dbReference>
<evidence type="ECO:0000313" key="7">
    <source>
        <dbReference type="EMBL" id="AKA68584.1"/>
    </source>
</evidence>
<dbReference type="InterPro" id="IPR002197">
    <property type="entry name" value="HTH_Fis"/>
</dbReference>
<feature type="domain" description="Sigma-54 factor interaction" evidence="6">
    <location>
        <begin position="212"/>
        <end position="442"/>
    </location>
</feature>
<dbReference type="Pfam" id="PF00158">
    <property type="entry name" value="Sigma54_activat"/>
    <property type="match status" value="1"/>
</dbReference>
<evidence type="ECO:0000313" key="8">
    <source>
        <dbReference type="Proteomes" id="UP000033115"/>
    </source>
</evidence>
<dbReference type="Gene3D" id="1.10.8.60">
    <property type="match status" value="1"/>
</dbReference>
<evidence type="ECO:0000256" key="4">
    <source>
        <dbReference type="ARBA" id="ARBA00023125"/>
    </source>
</evidence>
<dbReference type="InterPro" id="IPR009057">
    <property type="entry name" value="Homeodomain-like_sf"/>
</dbReference>
<keyword evidence="4" id="KW-0238">DNA-binding</keyword>
<evidence type="ECO:0000256" key="2">
    <source>
        <dbReference type="ARBA" id="ARBA00022840"/>
    </source>
</evidence>
<keyword evidence="8" id="KW-1185">Reference proteome</keyword>
<dbReference type="GO" id="GO:0006355">
    <property type="term" value="P:regulation of DNA-templated transcription"/>
    <property type="evidence" value="ECO:0007669"/>
    <property type="project" value="InterPro"/>
</dbReference>
<dbReference type="PROSITE" id="PS00676">
    <property type="entry name" value="SIGMA54_INTERACT_2"/>
    <property type="match status" value="1"/>
</dbReference>
<dbReference type="AlphaFoldDB" id="A0A0E3M8C5"/>
<organism evidence="7 8">
    <name type="scientific">Clostridium scatologenes</name>
    <dbReference type="NCBI Taxonomy" id="1548"/>
    <lineage>
        <taxon>Bacteria</taxon>
        <taxon>Bacillati</taxon>
        <taxon>Bacillota</taxon>
        <taxon>Clostridia</taxon>
        <taxon>Eubacteriales</taxon>
        <taxon>Clostridiaceae</taxon>
        <taxon>Clostridium</taxon>
    </lineage>
</organism>
<dbReference type="InterPro" id="IPR025944">
    <property type="entry name" value="Sigma_54_int_dom_CS"/>
</dbReference>
<dbReference type="Gene3D" id="1.10.10.60">
    <property type="entry name" value="Homeodomain-like"/>
    <property type="match status" value="1"/>
</dbReference>
<dbReference type="InterPro" id="IPR027417">
    <property type="entry name" value="P-loop_NTPase"/>
</dbReference>
<dbReference type="SMART" id="SM00382">
    <property type="entry name" value="AAA"/>
    <property type="match status" value="1"/>
</dbReference>
<dbReference type="Proteomes" id="UP000033115">
    <property type="component" value="Chromosome"/>
</dbReference>
<dbReference type="InterPro" id="IPR058031">
    <property type="entry name" value="AAA_lid_NorR"/>
</dbReference>
<dbReference type="PANTHER" id="PTHR32071">
    <property type="entry name" value="TRANSCRIPTIONAL REGULATORY PROTEIN"/>
    <property type="match status" value="1"/>
</dbReference>
<dbReference type="Pfam" id="PF25601">
    <property type="entry name" value="AAA_lid_14"/>
    <property type="match status" value="1"/>
</dbReference>
<dbReference type="Pfam" id="PF02954">
    <property type="entry name" value="HTH_8"/>
    <property type="match status" value="1"/>
</dbReference>
<dbReference type="PROSITE" id="PS50045">
    <property type="entry name" value="SIGMA54_INTERACT_4"/>
    <property type="match status" value="1"/>
</dbReference>
<keyword evidence="5" id="KW-0804">Transcription</keyword>
<dbReference type="EMBL" id="CP009933">
    <property type="protein sequence ID" value="AKA68584.1"/>
    <property type="molecule type" value="Genomic_DNA"/>
</dbReference>
<name>A0A0E3M8C5_CLOSL</name>
<sequence length="530" mass="60599">MNEQEKMVLESHKRCEALGIKRTRTFSKKIITAQELQIKLQENNDLIITAIPFINEMYNFAKDTGSFYILTDKDGCILNTSGDENILKEAFKSKIIPGSYMNEENIGTNAISLAIITNMPVQIFGEQNFIKSHHKWACSAAPIKNNKGEIIGVLDLTEYNEYVYPYTLGIVAALAKVIEKMIQFKNYNNIQKKQKFVKGLFNNQAIYTFDKIIGQNEKIINTIEYAKKIADSKSSILITGESGTGKEMFAQSIHNHSRRKNMPFIAVNCGSIHPNLIESELFGYDAGAFTGAKKEGNAGKFEMAEEGTIFLDEIGEMPLDMQVSLLRVIEEGVIHRIGGSKQIHLNVRIISATNKDLSLEVEKGRFRKDLFYRLNVVPIHLPALRDRKDDIPLLIDYYMNKISSKLNKKKVEINKICMENLLRWNWPGNIRELENMVEFIVNTEMVPKTILSSKSYLTNIDDNSIQYDMLYTNMELELVEKAHIIRVLNKFNGNITVAAKAMKIGRNTLYRKIQRYNIEYSEISKIAKMR</sequence>
<dbReference type="GO" id="GO:0043565">
    <property type="term" value="F:sequence-specific DNA binding"/>
    <property type="evidence" value="ECO:0007669"/>
    <property type="project" value="InterPro"/>
</dbReference>
<dbReference type="InterPro" id="IPR003593">
    <property type="entry name" value="AAA+_ATPase"/>
</dbReference>
<dbReference type="SUPFAM" id="SSF46689">
    <property type="entry name" value="Homeodomain-like"/>
    <property type="match status" value="1"/>
</dbReference>
<dbReference type="CDD" id="cd00009">
    <property type="entry name" value="AAA"/>
    <property type="match status" value="1"/>
</dbReference>
<dbReference type="GO" id="GO:0005524">
    <property type="term" value="F:ATP binding"/>
    <property type="evidence" value="ECO:0007669"/>
    <property type="project" value="UniProtKB-KW"/>
</dbReference>
<dbReference type="PROSITE" id="PS00688">
    <property type="entry name" value="SIGMA54_INTERACT_3"/>
    <property type="match status" value="1"/>
</dbReference>
<dbReference type="SUPFAM" id="SSF52540">
    <property type="entry name" value="P-loop containing nucleoside triphosphate hydrolases"/>
    <property type="match status" value="1"/>
</dbReference>
<dbReference type="Pfam" id="PF01590">
    <property type="entry name" value="GAF"/>
    <property type="match status" value="1"/>
</dbReference>
<accession>A0A0E3M8C5</accession>
<gene>
    <name evidence="7" type="ORF">CSCA_1459</name>
</gene>
<dbReference type="InterPro" id="IPR002078">
    <property type="entry name" value="Sigma_54_int"/>
</dbReference>
<dbReference type="STRING" id="1548.CSCA_1459"/>
<dbReference type="InterPro" id="IPR025943">
    <property type="entry name" value="Sigma_54_int_dom_ATP-bd_2"/>
</dbReference>
<dbReference type="PANTHER" id="PTHR32071:SF57">
    <property type="entry name" value="C4-DICARBOXYLATE TRANSPORT TRANSCRIPTIONAL REGULATORY PROTEIN DCTD"/>
    <property type="match status" value="1"/>
</dbReference>
<dbReference type="InterPro" id="IPR003018">
    <property type="entry name" value="GAF"/>
</dbReference>
<dbReference type="Gene3D" id="3.30.450.40">
    <property type="match status" value="1"/>
</dbReference>
<keyword evidence="2" id="KW-0067">ATP-binding</keyword>
<reference evidence="7 8" key="1">
    <citation type="journal article" date="2015" name="J. Biotechnol.">
        <title>Complete genome sequence of a malodorant-producing acetogen, Clostridium scatologenes ATCC 25775(T).</title>
        <authorList>
            <person name="Zhu Z."/>
            <person name="Guo T."/>
            <person name="Zheng H."/>
            <person name="Song T."/>
            <person name="Ouyang P."/>
            <person name="Xie J."/>
        </authorList>
    </citation>
    <scope>NUCLEOTIDE SEQUENCE [LARGE SCALE GENOMIC DNA]</scope>
    <source>
        <strain evidence="7 8">ATCC 25775</strain>
    </source>
</reference>
<evidence type="ECO:0000256" key="1">
    <source>
        <dbReference type="ARBA" id="ARBA00022741"/>
    </source>
</evidence>
<proteinExistence type="predicted"/>
<dbReference type="FunFam" id="3.40.50.300:FF:000006">
    <property type="entry name" value="DNA-binding transcriptional regulator NtrC"/>
    <property type="match status" value="1"/>
</dbReference>
<keyword evidence="3" id="KW-0805">Transcription regulation</keyword>
<keyword evidence="1" id="KW-0547">Nucleotide-binding</keyword>
<dbReference type="PROSITE" id="PS00675">
    <property type="entry name" value="SIGMA54_INTERACT_1"/>
    <property type="match status" value="1"/>
</dbReference>
<protein>
    <submittedName>
        <fullName evidence="7">Transcriptional regulator, Fis family</fullName>
    </submittedName>
</protein>
<dbReference type="KEGG" id="csq:CSCA_1459"/>
<dbReference type="InterPro" id="IPR029016">
    <property type="entry name" value="GAF-like_dom_sf"/>
</dbReference>
<evidence type="ECO:0000256" key="5">
    <source>
        <dbReference type="ARBA" id="ARBA00023163"/>
    </source>
</evidence>
<dbReference type="InterPro" id="IPR025662">
    <property type="entry name" value="Sigma_54_int_dom_ATP-bd_1"/>
</dbReference>